<evidence type="ECO:0000256" key="2">
    <source>
        <dbReference type="SAM" id="Phobius"/>
    </source>
</evidence>
<name>A0A839ZD56_9HYPH</name>
<dbReference type="PANTHER" id="PTHR33840:SF1">
    <property type="entry name" value="TLE1 PHOSPHOLIPASE DOMAIN-CONTAINING PROTEIN"/>
    <property type="match status" value="1"/>
</dbReference>
<evidence type="ECO:0000313" key="5">
    <source>
        <dbReference type="Proteomes" id="UP000533469"/>
    </source>
</evidence>
<dbReference type="RefSeq" id="WP_183190937.1">
    <property type="nucleotide sequence ID" value="NZ_JACICD010000006.1"/>
</dbReference>
<reference evidence="4 5" key="1">
    <citation type="submission" date="2020-08" db="EMBL/GenBank/DDBJ databases">
        <title>Genomic Encyclopedia of Type Strains, Phase IV (KMG-IV): sequencing the most valuable type-strain genomes for metagenomic binning, comparative biology and taxonomic classification.</title>
        <authorList>
            <person name="Goeker M."/>
        </authorList>
    </citation>
    <scope>NUCLEOTIDE SEQUENCE [LARGE SCALE GENOMIC DNA]</scope>
    <source>
        <strain evidence="4 5">DSM 5895</strain>
    </source>
</reference>
<dbReference type="PANTHER" id="PTHR33840">
    <property type="match status" value="1"/>
</dbReference>
<accession>A0A839ZD56</accession>
<gene>
    <name evidence="4" type="ORF">FHS55_003421</name>
</gene>
<keyword evidence="2" id="KW-0812">Transmembrane</keyword>
<protein>
    <recommendedName>
        <fullName evidence="3">T6SS Phospholipase effector Tle1-like catalytic domain-containing protein</fullName>
    </recommendedName>
</protein>
<keyword evidence="2" id="KW-1133">Transmembrane helix</keyword>
<feature type="transmembrane region" description="Helical" evidence="2">
    <location>
        <begin position="210"/>
        <end position="228"/>
    </location>
</feature>
<evidence type="ECO:0000259" key="3">
    <source>
        <dbReference type="Pfam" id="PF09994"/>
    </source>
</evidence>
<dbReference type="EMBL" id="JACICD010000006">
    <property type="protein sequence ID" value="MBB3772800.1"/>
    <property type="molecule type" value="Genomic_DNA"/>
</dbReference>
<keyword evidence="5" id="KW-1185">Reference proteome</keyword>
<dbReference type="Proteomes" id="UP000533469">
    <property type="component" value="Unassembled WGS sequence"/>
</dbReference>
<evidence type="ECO:0000256" key="1">
    <source>
        <dbReference type="SAM" id="MobiDB-lite"/>
    </source>
</evidence>
<proteinExistence type="predicted"/>
<sequence>MRPGPSSPISYYDQVAYYDPGLGAGEIEGATPSKIMSGLESAVGAGIEDNMIDCYAKVISHYEPGDRIILIGFSRGAYTVRALANMMNLCGVPTKLRDGSAIPRHGPQLMAIATEAVKSVYSHGTGKPRRQQPYFAQREEKGRRFRVAYGCTACDGSDNLRGNVEPDFVGVFDTVAALQNAVVTWLVRGAFAGTVLLLAASFFFDWHWVLSLVFGALTCVVLIGYVWTVTRQIRYFEEDPHAPLNLWNPFNWRKAILNTHRAYWRKENYDRWLSPKVGFARHALSIDENRADFPRVEWGTRAAVQENEGKEHQWLDQLWFAGCHSDVGGSYPEDESRLSDIALEWMIGELKACIPSIIVRDELVVTTPDALGLQHDEVWMTQRWYFRKRWKRRPRLVESEFRLHPTVIERLEAPAVPDPEYSRPYRPPQLADHPQARGFFD</sequence>
<dbReference type="InterPro" id="IPR029058">
    <property type="entry name" value="AB_hydrolase_fold"/>
</dbReference>
<dbReference type="InterPro" id="IPR018712">
    <property type="entry name" value="Tle1-like_cat"/>
</dbReference>
<dbReference type="AlphaFoldDB" id="A0A839ZD56"/>
<dbReference type="SUPFAM" id="SSF53474">
    <property type="entry name" value="alpha/beta-Hydrolases"/>
    <property type="match status" value="1"/>
</dbReference>
<feature type="domain" description="T6SS Phospholipase effector Tle1-like catalytic" evidence="3">
    <location>
        <begin position="13"/>
        <end position="185"/>
    </location>
</feature>
<organism evidence="4 5">
    <name type="scientific">Ancylobacter tetraedralis</name>
    <dbReference type="NCBI Taxonomy" id="217068"/>
    <lineage>
        <taxon>Bacteria</taxon>
        <taxon>Pseudomonadati</taxon>
        <taxon>Pseudomonadota</taxon>
        <taxon>Alphaproteobacteria</taxon>
        <taxon>Hyphomicrobiales</taxon>
        <taxon>Xanthobacteraceae</taxon>
        <taxon>Ancylobacter</taxon>
    </lineage>
</organism>
<dbReference type="Pfam" id="PF09994">
    <property type="entry name" value="T6SS_Tle1-like_cat"/>
    <property type="match status" value="2"/>
</dbReference>
<comment type="caution">
    <text evidence="4">The sequence shown here is derived from an EMBL/GenBank/DDBJ whole genome shotgun (WGS) entry which is preliminary data.</text>
</comment>
<feature type="domain" description="T6SS Phospholipase effector Tle1-like catalytic" evidence="3">
    <location>
        <begin position="266"/>
        <end position="348"/>
    </location>
</feature>
<evidence type="ECO:0000313" key="4">
    <source>
        <dbReference type="EMBL" id="MBB3772800.1"/>
    </source>
</evidence>
<keyword evidence="2" id="KW-0472">Membrane</keyword>
<feature type="transmembrane region" description="Helical" evidence="2">
    <location>
        <begin position="185"/>
        <end position="204"/>
    </location>
</feature>
<feature type="region of interest" description="Disordered" evidence="1">
    <location>
        <begin position="418"/>
        <end position="441"/>
    </location>
</feature>